<protein>
    <submittedName>
        <fullName evidence="2">MBL fold metallo-hydrolase</fullName>
    </submittedName>
</protein>
<keyword evidence="3" id="KW-1185">Reference proteome</keyword>
<dbReference type="InterPro" id="IPR036866">
    <property type="entry name" value="RibonucZ/Hydroxyglut_hydro"/>
</dbReference>
<proteinExistence type="predicted"/>
<comment type="caution">
    <text evidence="2">The sequence shown here is derived from an EMBL/GenBank/DDBJ whole genome shotgun (WGS) entry which is preliminary data.</text>
</comment>
<name>A0ABS5KR37_9ACTN</name>
<evidence type="ECO:0000259" key="1">
    <source>
        <dbReference type="SMART" id="SM00849"/>
    </source>
</evidence>
<dbReference type="PANTHER" id="PTHR43546">
    <property type="entry name" value="UPF0173 METAL-DEPENDENT HYDROLASE MJ1163-RELATED"/>
    <property type="match status" value="1"/>
</dbReference>
<evidence type="ECO:0000313" key="3">
    <source>
        <dbReference type="Proteomes" id="UP000730482"/>
    </source>
</evidence>
<dbReference type="Pfam" id="PF13483">
    <property type="entry name" value="Lactamase_B_3"/>
    <property type="match status" value="1"/>
</dbReference>
<dbReference type="EMBL" id="JAAFYZ010000050">
    <property type="protein sequence ID" value="MBS2548516.1"/>
    <property type="molecule type" value="Genomic_DNA"/>
</dbReference>
<dbReference type="RefSeq" id="WP_212010094.1">
    <property type="nucleotide sequence ID" value="NZ_JAAFYZ010000050.1"/>
</dbReference>
<dbReference type="PANTHER" id="PTHR43546:SF3">
    <property type="entry name" value="UPF0173 METAL-DEPENDENT HYDROLASE MJ1163"/>
    <property type="match status" value="1"/>
</dbReference>
<dbReference type="SMART" id="SM00849">
    <property type="entry name" value="Lactamase_B"/>
    <property type="match status" value="1"/>
</dbReference>
<dbReference type="InterPro" id="IPR001279">
    <property type="entry name" value="Metallo-B-lactamas"/>
</dbReference>
<dbReference type="Proteomes" id="UP000730482">
    <property type="component" value="Unassembled WGS sequence"/>
</dbReference>
<sequence length="214" mass="22629">MKLTKHTHACVTVEKNGTRLVIDPGTFTPDAADALAQAHAVLITHEHFDHFDERAVAAALQAQPDLRVFGTASVAATLGSHGGRVQAVAAGDTFTVGAITAAVHGDRHALIHPDIPCPDNVGYLLEGGALYHPGDAYFVPDAPVRTLLLPTSGPWTKLGEAADYVRAVKPERVIQIHELMLSDLGRHSTANLLGEKGLTGIPIELVEPGIDVQL</sequence>
<gene>
    <name evidence="2" type="ORF">KGQ19_16740</name>
</gene>
<reference evidence="2 3" key="1">
    <citation type="submission" date="2020-02" db="EMBL/GenBank/DDBJ databases">
        <title>Acidophilic actinobacteria isolated from forest soil.</title>
        <authorList>
            <person name="Golinska P."/>
        </authorList>
    </citation>
    <scope>NUCLEOTIDE SEQUENCE [LARGE SCALE GENOMIC DNA]</scope>
    <source>
        <strain evidence="2 3">NL8</strain>
    </source>
</reference>
<organism evidence="2 3">
    <name type="scientific">Catenulispora pinistramenti</name>
    <dbReference type="NCBI Taxonomy" id="2705254"/>
    <lineage>
        <taxon>Bacteria</taxon>
        <taxon>Bacillati</taxon>
        <taxon>Actinomycetota</taxon>
        <taxon>Actinomycetes</taxon>
        <taxon>Catenulisporales</taxon>
        <taxon>Catenulisporaceae</taxon>
        <taxon>Catenulispora</taxon>
    </lineage>
</organism>
<dbReference type="InterPro" id="IPR050114">
    <property type="entry name" value="UPF0173_UPF0282_UlaG_hydrolase"/>
</dbReference>
<evidence type="ECO:0000313" key="2">
    <source>
        <dbReference type="EMBL" id="MBS2548516.1"/>
    </source>
</evidence>
<accession>A0ABS5KR37</accession>
<feature type="domain" description="Metallo-beta-lactamase" evidence="1">
    <location>
        <begin position="7"/>
        <end position="177"/>
    </location>
</feature>
<dbReference type="SUPFAM" id="SSF56281">
    <property type="entry name" value="Metallo-hydrolase/oxidoreductase"/>
    <property type="match status" value="1"/>
</dbReference>
<dbReference type="Gene3D" id="3.60.15.10">
    <property type="entry name" value="Ribonuclease Z/Hydroxyacylglutathione hydrolase-like"/>
    <property type="match status" value="1"/>
</dbReference>